<feature type="region of interest" description="Disordered" evidence="1">
    <location>
        <begin position="150"/>
        <end position="184"/>
    </location>
</feature>
<accession>A0A0D2EJQ8</accession>
<organism evidence="2 3">
    <name type="scientific">Exophiala xenobiotica</name>
    <dbReference type="NCBI Taxonomy" id="348802"/>
    <lineage>
        <taxon>Eukaryota</taxon>
        <taxon>Fungi</taxon>
        <taxon>Dikarya</taxon>
        <taxon>Ascomycota</taxon>
        <taxon>Pezizomycotina</taxon>
        <taxon>Eurotiomycetes</taxon>
        <taxon>Chaetothyriomycetidae</taxon>
        <taxon>Chaetothyriales</taxon>
        <taxon>Herpotrichiellaceae</taxon>
        <taxon>Exophiala</taxon>
    </lineage>
</organism>
<feature type="compositionally biased region" description="Acidic residues" evidence="1">
    <location>
        <begin position="161"/>
        <end position="174"/>
    </location>
</feature>
<keyword evidence="3" id="KW-1185">Reference proteome</keyword>
<dbReference type="AlphaFoldDB" id="A0A0D2EJQ8"/>
<sequence>MSSSTTAPASQPAGHMYGGWFITTVFEVRFIWNNTWASDPIILPAGLYDSKNDIWEEVRRQLPPHALVLLKEDGHTLPHFLLQEPANNGFVQVDWRNYMAFTRWFARNLHPAVAPARLRIEIHCRQRRPFVRADGTLDFDVEATVDELGEYHPIEVKEHDPDNEEEEDDDDEEDALRTSVWLQE</sequence>
<gene>
    <name evidence="2" type="ORF">PV05_04389</name>
</gene>
<dbReference type="RefSeq" id="XP_013316242.1">
    <property type="nucleotide sequence ID" value="XM_013460788.1"/>
</dbReference>
<dbReference type="HOGENOM" id="CLU_1468182_0_0_1"/>
<evidence type="ECO:0000313" key="2">
    <source>
        <dbReference type="EMBL" id="KIW55658.1"/>
    </source>
</evidence>
<protein>
    <submittedName>
        <fullName evidence="2">Uncharacterized protein</fullName>
    </submittedName>
</protein>
<dbReference type="Proteomes" id="UP000054342">
    <property type="component" value="Unassembled WGS sequence"/>
</dbReference>
<dbReference type="GeneID" id="25326297"/>
<evidence type="ECO:0000256" key="1">
    <source>
        <dbReference type="SAM" id="MobiDB-lite"/>
    </source>
</evidence>
<name>A0A0D2EJQ8_9EURO</name>
<proteinExistence type="predicted"/>
<reference evidence="2 3" key="1">
    <citation type="submission" date="2015-01" db="EMBL/GenBank/DDBJ databases">
        <title>The Genome Sequence of Exophiala xenobiotica CBS118157.</title>
        <authorList>
            <consortium name="The Broad Institute Genomics Platform"/>
            <person name="Cuomo C."/>
            <person name="de Hoog S."/>
            <person name="Gorbushina A."/>
            <person name="Stielow B."/>
            <person name="Teixiera M."/>
            <person name="Abouelleil A."/>
            <person name="Chapman S.B."/>
            <person name="Priest M."/>
            <person name="Young S.K."/>
            <person name="Wortman J."/>
            <person name="Nusbaum C."/>
            <person name="Birren B."/>
        </authorList>
    </citation>
    <scope>NUCLEOTIDE SEQUENCE [LARGE SCALE GENOMIC DNA]</scope>
    <source>
        <strain evidence="2 3">CBS 118157</strain>
    </source>
</reference>
<dbReference type="EMBL" id="KN847319">
    <property type="protein sequence ID" value="KIW55658.1"/>
    <property type="molecule type" value="Genomic_DNA"/>
</dbReference>
<evidence type="ECO:0000313" key="3">
    <source>
        <dbReference type="Proteomes" id="UP000054342"/>
    </source>
</evidence>
<feature type="compositionally biased region" description="Basic and acidic residues" evidence="1">
    <location>
        <begin position="150"/>
        <end position="160"/>
    </location>
</feature>